<gene>
    <name evidence="1" type="ORF">GMLC_27390</name>
</gene>
<dbReference type="SUPFAM" id="SSF48452">
    <property type="entry name" value="TPR-like"/>
    <property type="match status" value="1"/>
</dbReference>
<dbReference type="InterPro" id="IPR011990">
    <property type="entry name" value="TPR-like_helical_dom_sf"/>
</dbReference>
<protein>
    <submittedName>
        <fullName evidence="1">Uncharacterized protein</fullName>
    </submittedName>
</protein>
<dbReference type="Gene3D" id="1.25.40.10">
    <property type="entry name" value="Tetratricopeptide repeat domain"/>
    <property type="match status" value="1"/>
</dbReference>
<dbReference type="Pfam" id="PF14559">
    <property type="entry name" value="TPR_19"/>
    <property type="match status" value="1"/>
</dbReference>
<reference evidence="2" key="1">
    <citation type="submission" date="2020-06" db="EMBL/GenBank/DDBJ databases">
        <title>Draft genomic sequecing of Geomonas sp. Red745.</title>
        <authorList>
            <person name="Itoh H."/>
            <person name="Xu Z.X."/>
            <person name="Ushijima N."/>
            <person name="Masuda Y."/>
            <person name="Shiratori Y."/>
            <person name="Senoo K."/>
        </authorList>
    </citation>
    <scope>NUCLEOTIDE SEQUENCE [LARGE SCALE GENOMIC DNA]</scope>
    <source>
        <strain evidence="2">Red745</strain>
    </source>
</reference>
<sequence>MQVNSEEAVKLYDRAVAALDAGETSSALAFLERALKIFDNACWYSYLGYCVAKERGQVRKGVELCGSALQQEPENPIHFLNLARVHLVAGKKVEALQALREGMNCGGNAEILSLLEKIGTRKPPVFSFLPRNHALNRVVGLVLDRLKLR</sequence>
<dbReference type="EMBL" id="BLXZ01000005">
    <property type="protein sequence ID" value="GFO69160.1"/>
    <property type="molecule type" value="Genomic_DNA"/>
</dbReference>
<dbReference type="Proteomes" id="UP000587586">
    <property type="component" value="Unassembled WGS sequence"/>
</dbReference>
<evidence type="ECO:0000313" key="2">
    <source>
        <dbReference type="Proteomes" id="UP000587586"/>
    </source>
</evidence>
<keyword evidence="2" id="KW-1185">Reference proteome</keyword>
<organism evidence="1 2">
    <name type="scientific">Geomonas limicola</name>
    <dbReference type="NCBI Taxonomy" id="2740186"/>
    <lineage>
        <taxon>Bacteria</taxon>
        <taxon>Pseudomonadati</taxon>
        <taxon>Thermodesulfobacteriota</taxon>
        <taxon>Desulfuromonadia</taxon>
        <taxon>Geobacterales</taxon>
        <taxon>Geobacteraceae</taxon>
        <taxon>Geomonas</taxon>
    </lineage>
</organism>
<dbReference type="AlphaFoldDB" id="A0A6V8N9P5"/>
<name>A0A6V8N9P5_9BACT</name>
<evidence type="ECO:0000313" key="1">
    <source>
        <dbReference type="EMBL" id="GFO69160.1"/>
    </source>
</evidence>
<accession>A0A6V8N9P5</accession>
<proteinExistence type="predicted"/>
<comment type="caution">
    <text evidence="1">The sequence shown here is derived from an EMBL/GenBank/DDBJ whole genome shotgun (WGS) entry which is preliminary data.</text>
</comment>